<comment type="caution">
    <text evidence="2">The sequence shown here is derived from an EMBL/GenBank/DDBJ whole genome shotgun (WGS) entry which is preliminary data.</text>
</comment>
<sequence length="295" mass="30062">MVKSGKLAALRTGGLAVLAVGILAGCDSAVGIEGTDYHRTDSAPETSQSSTPRQAAPATPAAPPEPAVTVALATADPDTTAALSRWAADLQRLTPAELEAKCWAIAPQNVDTMYADKAAIVAALAEPGTDNGRAVTWKSPVAADTAITVVAQRADIESGYACPRVYPAGTETGFGTYGAAHTADARHVVRRYLARLTGSPVNPADEESTHPLICAAGDAWDPNGTGAATQAPAAANPNQLPTPTAFADQSISSTALNSTYLSISANVTAGGTQQQRTYTVQATDNGYCIGDIQAG</sequence>
<feature type="region of interest" description="Disordered" evidence="1">
    <location>
        <begin position="36"/>
        <end position="66"/>
    </location>
</feature>
<protein>
    <submittedName>
        <fullName evidence="2">Uncharacterized protein</fullName>
    </submittedName>
</protein>
<evidence type="ECO:0000256" key="1">
    <source>
        <dbReference type="SAM" id="MobiDB-lite"/>
    </source>
</evidence>
<feature type="compositionally biased region" description="Polar residues" evidence="1">
    <location>
        <begin position="43"/>
        <end position="53"/>
    </location>
</feature>
<evidence type="ECO:0000313" key="2">
    <source>
        <dbReference type="EMBL" id="NKY49946.1"/>
    </source>
</evidence>
<name>A0A846XS94_9NOCA</name>
<organism evidence="2 3">
    <name type="scientific">Nocardia vermiculata</name>
    <dbReference type="NCBI Taxonomy" id="257274"/>
    <lineage>
        <taxon>Bacteria</taxon>
        <taxon>Bacillati</taxon>
        <taxon>Actinomycetota</taxon>
        <taxon>Actinomycetes</taxon>
        <taxon>Mycobacteriales</taxon>
        <taxon>Nocardiaceae</taxon>
        <taxon>Nocardia</taxon>
    </lineage>
</organism>
<gene>
    <name evidence="2" type="ORF">HGA08_06925</name>
</gene>
<dbReference type="RefSeq" id="WP_067870494.1">
    <property type="nucleotide sequence ID" value="NZ_JAAXOP010000003.1"/>
</dbReference>
<dbReference type="Proteomes" id="UP000565711">
    <property type="component" value="Unassembled WGS sequence"/>
</dbReference>
<proteinExistence type="predicted"/>
<reference evidence="2 3" key="1">
    <citation type="submission" date="2020-04" db="EMBL/GenBank/DDBJ databases">
        <title>MicrobeNet Type strains.</title>
        <authorList>
            <person name="Nicholson A.C."/>
        </authorList>
    </citation>
    <scope>NUCLEOTIDE SEQUENCE [LARGE SCALE GENOMIC DNA]</scope>
    <source>
        <strain evidence="2 3">JCM 12354</strain>
    </source>
</reference>
<evidence type="ECO:0000313" key="3">
    <source>
        <dbReference type="Proteomes" id="UP000565711"/>
    </source>
</evidence>
<keyword evidence="3" id="KW-1185">Reference proteome</keyword>
<dbReference type="PROSITE" id="PS51257">
    <property type="entry name" value="PROKAR_LIPOPROTEIN"/>
    <property type="match status" value="1"/>
</dbReference>
<accession>A0A846XS94</accession>
<dbReference type="AlphaFoldDB" id="A0A846XS94"/>
<dbReference type="EMBL" id="JAAXOP010000003">
    <property type="protein sequence ID" value="NKY49946.1"/>
    <property type="molecule type" value="Genomic_DNA"/>
</dbReference>